<dbReference type="GO" id="GO:0009427">
    <property type="term" value="C:bacterial-type flagellum basal body, distal rod, L ring"/>
    <property type="evidence" value="ECO:0007669"/>
    <property type="project" value="InterPro"/>
</dbReference>
<evidence type="ECO:0000313" key="9">
    <source>
        <dbReference type="Proteomes" id="UP000001695"/>
    </source>
</evidence>
<dbReference type="HAMAP" id="MF_00415">
    <property type="entry name" value="FlgH"/>
    <property type="match status" value="1"/>
</dbReference>
<evidence type="ECO:0000256" key="1">
    <source>
        <dbReference type="ARBA" id="ARBA00002591"/>
    </source>
</evidence>
<dbReference type="PANTHER" id="PTHR34933:SF1">
    <property type="entry name" value="FLAGELLAR L-RING PROTEIN"/>
    <property type="match status" value="1"/>
</dbReference>
<dbReference type="InterPro" id="IPR000527">
    <property type="entry name" value="Flag_Lring"/>
</dbReference>
<keyword evidence="3" id="KW-0732">Signal</keyword>
<dbReference type="GO" id="GO:0003774">
    <property type="term" value="F:cytoskeletal motor activity"/>
    <property type="evidence" value="ECO:0007669"/>
    <property type="project" value="InterPro"/>
</dbReference>
<keyword evidence="4 7" id="KW-0472">Membrane</keyword>
<dbReference type="RefSeq" id="WP_012386549.1">
    <property type="nucleotide sequence ID" value="NC_010581.1"/>
</dbReference>
<dbReference type="eggNOG" id="COG2063">
    <property type="taxonomic scope" value="Bacteria"/>
</dbReference>
<dbReference type="NCBIfam" id="NF001305">
    <property type="entry name" value="PRK00249.1-5"/>
    <property type="match status" value="1"/>
</dbReference>
<dbReference type="AlphaFoldDB" id="B2IGV5"/>
<evidence type="ECO:0000256" key="5">
    <source>
        <dbReference type="ARBA" id="ARBA00023143"/>
    </source>
</evidence>
<proteinExistence type="inferred from homology"/>
<dbReference type="Proteomes" id="UP000001695">
    <property type="component" value="Chromosome"/>
</dbReference>
<reference evidence="8 9" key="2">
    <citation type="journal article" date="2010" name="J. Bacteriol.">
        <title>Complete genome sequence of Beijerinckia indica subsp. indica.</title>
        <authorList>
            <person name="Tamas I."/>
            <person name="Dedysh S.N."/>
            <person name="Liesack W."/>
            <person name="Stott M.B."/>
            <person name="Alam M."/>
            <person name="Murrell J.C."/>
            <person name="Dunfield P.F."/>
        </authorList>
    </citation>
    <scope>NUCLEOTIDE SEQUENCE [LARGE SCALE GENOMIC DNA]</scope>
    <source>
        <strain evidence="9">ATCC 9039 / DSM 1715 / NCIMB 8712</strain>
    </source>
</reference>
<protein>
    <recommendedName>
        <fullName evidence="7">Flagellar L-ring protein</fullName>
    </recommendedName>
    <alternativeName>
        <fullName evidence="7">Basal body L-ring protein</fullName>
    </alternativeName>
</protein>
<keyword evidence="5 7" id="KW-0975">Bacterial flagellum</keyword>
<keyword evidence="6 7" id="KW-0998">Cell outer membrane</keyword>
<evidence type="ECO:0000256" key="4">
    <source>
        <dbReference type="ARBA" id="ARBA00023136"/>
    </source>
</evidence>
<sequence length="344" mass="37501">MPSFLIKNAQENPQDNLQMASIPMEAIPIEAVRAEVSPATIQKNIFWRIGLNGLLRTDSLSTNHESVPECHAYGKHKQFQSIMTNGRNAISAGARSCFSLERLIDQKISLRFSFAFVALGSVALAGCAGDIRELGREPAMSALGTGLAARVQPSATAVFQNASMTRPQSIWNGSRTDIFSDPRAARIGDVVTVMIFINDHATFGNNTDRSLEAKINTGFDYKLGLSNQTIQFKPTITSDILSSTQGQGAIDRSEKMQLSVAAVVTDVLPNGNLIISGSQEVRVNFELRLLNVAGIVRPQDIAKDNTVSYDKIAEARISYGGRGRIMEVQQPAIGQQIYDRFKPI</sequence>
<evidence type="ECO:0000256" key="6">
    <source>
        <dbReference type="ARBA" id="ARBA00023237"/>
    </source>
</evidence>
<comment type="similarity">
    <text evidence="2 7">Belongs to the FlgH family.</text>
</comment>
<dbReference type="GO" id="GO:0009279">
    <property type="term" value="C:cell outer membrane"/>
    <property type="evidence" value="ECO:0007669"/>
    <property type="project" value="UniProtKB-SubCell"/>
</dbReference>
<keyword evidence="8" id="KW-0969">Cilium</keyword>
<keyword evidence="8" id="KW-0282">Flagellum</keyword>
<reference evidence="9" key="1">
    <citation type="submission" date="2008-03" db="EMBL/GenBank/DDBJ databases">
        <title>Complete sequence of chromosome of Beijerinckia indica subsp. indica ATCC 9039.</title>
        <authorList>
            <consortium name="US DOE Joint Genome Institute"/>
            <person name="Copeland A."/>
            <person name="Lucas S."/>
            <person name="Lapidus A."/>
            <person name="Glavina del Rio T."/>
            <person name="Dalin E."/>
            <person name="Tice H."/>
            <person name="Bruce D."/>
            <person name="Goodwin L."/>
            <person name="Pitluck S."/>
            <person name="LaButti K."/>
            <person name="Schmutz J."/>
            <person name="Larimer F."/>
            <person name="Land M."/>
            <person name="Hauser L."/>
            <person name="Kyrpides N."/>
            <person name="Mikhailova N."/>
            <person name="Dunfield P.F."/>
            <person name="Dedysh S.N."/>
            <person name="Liesack W."/>
            <person name="Saw J.H."/>
            <person name="Alam M."/>
            <person name="Chen Y."/>
            <person name="Murrell J.C."/>
            <person name="Richardson P."/>
        </authorList>
    </citation>
    <scope>NUCLEOTIDE SEQUENCE [LARGE SCALE GENOMIC DNA]</scope>
    <source>
        <strain evidence="9">ATCC 9039 / DSM 1715 / NCIMB 8712</strain>
    </source>
</reference>
<evidence type="ECO:0000256" key="7">
    <source>
        <dbReference type="HAMAP-Rule" id="MF_00415"/>
    </source>
</evidence>
<keyword evidence="8" id="KW-0966">Cell projection</keyword>
<dbReference type="GO" id="GO:0071973">
    <property type="term" value="P:bacterial-type flagellum-dependent cell motility"/>
    <property type="evidence" value="ECO:0007669"/>
    <property type="project" value="InterPro"/>
</dbReference>
<accession>B2IGV5</accession>
<comment type="function">
    <text evidence="1 7">Assembles around the rod to form the L-ring and probably protects the motor/basal body from shearing forces during rotation.</text>
</comment>
<dbReference type="PANTHER" id="PTHR34933">
    <property type="entry name" value="FLAGELLAR L-RING PROTEIN"/>
    <property type="match status" value="1"/>
</dbReference>
<dbReference type="Pfam" id="PF02107">
    <property type="entry name" value="FlgH"/>
    <property type="match status" value="1"/>
</dbReference>
<keyword evidence="9" id="KW-1185">Reference proteome</keyword>
<evidence type="ECO:0000313" key="8">
    <source>
        <dbReference type="EMBL" id="ACB97201.1"/>
    </source>
</evidence>
<comment type="subcellular location">
    <subcellularLocation>
        <location evidence="7">Cell outer membrane</location>
    </subcellularLocation>
    <subcellularLocation>
        <location evidence="7">Bacterial flagellum basal body</location>
    </subcellularLocation>
</comment>
<evidence type="ECO:0000256" key="3">
    <source>
        <dbReference type="ARBA" id="ARBA00022729"/>
    </source>
</evidence>
<dbReference type="EMBL" id="CP001016">
    <property type="protein sequence ID" value="ACB97201.1"/>
    <property type="molecule type" value="Genomic_DNA"/>
</dbReference>
<name>B2IGV5_BEII9</name>
<evidence type="ECO:0000256" key="2">
    <source>
        <dbReference type="ARBA" id="ARBA00006929"/>
    </source>
</evidence>
<gene>
    <name evidence="7" type="primary">flgH</name>
    <name evidence="8" type="ordered locus">Bind_3649</name>
</gene>
<dbReference type="PRINTS" id="PR01008">
    <property type="entry name" value="FLGLRINGFLGH"/>
</dbReference>
<dbReference type="KEGG" id="bid:Bind_3649"/>
<dbReference type="HOGENOM" id="CLU_069313_1_2_5"/>
<dbReference type="STRING" id="395963.Bind_3649"/>
<organism evidence="8 9">
    <name type="scientific">Beijerinckia indica subsp. indica (strain ATCC 9039 / DSM 1715 / NCIMB 8712)</name>
    <dbReference type="NCBI Taxonomy" id="395963"/>
    <lineage>
        <taxon>Bacteria</taxon>
        <taxon>Pseudomonadati</taxon>
        <taxon>Pseudomonadota</taxon>
        <taxon>Alphaproteobacteria</taxon>
        <taxon>Hyphomicrobiales</taxon>
        <taxon>Beijerinckiaceae</taxon>
        <taxon>Beijerinckia</taxon>
    </lineage>
</organism>
<comment type="subunit">
    <text evidence="7">The basal body constitutes a major portion of the flagellar organelle and consists of four rings (L,P,S, and M) mounted on a central rod.</text>
</comment>